<protein>
    <submittedName>
        <fullName evidence="3">BTB domain-containing protein</fullName>
    </submittedName>
</protein>
<accession>A0A914D260</accession>
<dbReference type="Gene3D" id="3.30.710.10">
    <property type="entry name" value="Potassium Channel Kv1.1, Chain A"/>
    <property type="match status" value="1"/>
</dbReference>
<name>A0A914D260_9BILA</name>
<dbReference type="AlphaFoldDB" id="A0A914D260"/>
<sequence>MADFLMIASKMSSSNLEELKGSYADDEEDTSYKLMEEDDEDDTSCEFIEQFICDEEDVISNKEMKISKLDKWTNVKILVGSDQVTFIANKIELSQKSTIMSHHLYGPFCSITEKPDNELDEIRFPYLDPNGFSNVFGFWHDNCVVISIDNVIATYKTANFFAVNELEVSCIKFITEHLTENNENALKFLDQEGDTTTVIPYICLQYIDARIIKSEQFLNLSYGTFCLILREKEFDEIEYINVMHRWAANKCIEMGLLPDRENLLDILGDAKNFIRFPLSWSYKIEPFIKVAVESGILNRDDLTRRGYSELYEKVFPCASKESDQTRVKEEWNVMDCREDETPCTSLTEKVIANE</sequence>
<organism evidence="2 3">
    <name type="scientific">Acrobeloides nanus</name>
    <dbReference type="NCBI Taxonomy" id="290746"/>
    <lineage>
        <taxon>Eukaryota</taxon>
        <taxon>Metazoa</taxon>
        <taxon>Ecdysozoa</taxon>
        <taxon>Nematoda</taxon>
        <taxon>Chromadorea</taxon>
        <taxon>Rhabditida</taxon>
        <taxon>Tylenchina</taxon>
        <taxon>Cephalobomorpha</taxon>
        <taxon>Cephaloboidea</taxon>
        <taxon>Cephalobidae</taxon>
        <taxon>Acrobeloides</taxon>
    </lineage>
</organism>
<dbReference type="SUPFAM" id="SSF54695">
    <property type="entry name" value="POZ domain"/>
    <property type="match status" value="1"/>
</dbReference>
<feature type="domain" description="BTB" evidence="1">
    <location>
        <begin position="69"/>
        <end position="177"/>
    </location>
</feature>
<dbReference type="Pfam" id="PF00651">
    <property type="entry name" value="BTB"/>
    <property type="match status" value="1"/>
</dbReference>
<dbReference type="WBParaSite" id="ACRNAN_scaffold1781.g6315.t1">
    <property type="protein sequence ID" value="ACRNAN_scaffold1781.g6315.t1"/>
    <property type="gene ID" value="ACRNAN_scaffold1781.g6315"/>
</dbReference>
<evidence type="ECO:0000313" key="3">
    <source>
        <dbReference type="WBParaSite" id="ACRNAN_scaffold1781.g6315.t1"/>
    </source>
</evidence>
<evidence type="ECO:0000259" key="1">
    <source>
        <dbReference type="Pfam" id="PF00651"/>
    </source>
</evidence>
<proteinExistence type="predicted"/>
<dbReference type="InterPro" id="IPR011333">
    <property type="entry name" value="SKP1/BTB/POZ_sf"/>
</dbReference>
<keyword evidence="2" id="KW-1185">Reference proteome</keyword>
<dbReference type="PANTHER" id="PTHR45774:SF3">
    <property type="entry name" value="BTB (POZ) DOMAIN-CONTAINING 2B-RELATED"/>
    <property type="match status" value="1"/>
</dbReference>
<dbReference type="InterPro" id="IPR000210">
    <property type="entry name" value="BTB/POZ_dom"/>
</dbReference>
<dbReference type="PANTHER" id="PTHR45774">
    <property type="entry name" value="BTB/POZ DOMAIN-CONTAINING"/>
    <property type="match status" value="1"/>
</dbReference>
<reference evidence="3" key="1">
    <citation type="submission" date="2022-11" db="UniProtKB">
        <authorList>
            <consortium name="WormBaseParasite"/>
        </authorList>
    </citation>
    <scope>IDENTIFICATION</scope>
</reference>
<dbReference type="Proteomes" id="UP000887540">
    <property type="component" value="Unplaced"/>
</dbReference>
<evidence type="ECO:0000313" key="2">
    <source>
        <dbReference type="Proteomes" id="UP000887540"/>
    </source>
</evidence>